<dbReference type="EMBL" id="GG738845">
    <property type="protein sequence ID" value="EFC50307.1"/>
    <property type="molecule type" value="Genomic_DNA"/>
</dbReference>
<dbReference type="eggNOG" id="KOG1070">
    <property type="taxonomic scope" value="Eukaryota"/>
</dbReference>
<protein>
    <submittedName>
        <fullName evidence="2">RRP5 protein</fullName>
    </submittedName>
</protein>
<dbReference type="GO" id="GO:0003723">
    <property type="term" value="F:RNA binding"/>
    <property type="evidence" value="ECO:0007669"/>
    <property type="project" value="TreeGrafter"/>
</dbReference>
<gene>
    <name evidence="2" type="ORF">NAEGRDRAFT_56431</name>
</gene>
<dbReference type="GO" id="GO:0006364">
    <property type="term" value="P:rRNA processing"/>
    <property type="evidence" value="ECO:0007669"/>
    <property type="project" value="InterPro"/>
</dbReference>
<keyword evidence="3" id="KW-1185">Reference proteome</keyword>
<dbReference type="VEuPathDB" id="AmoebaDB:NAEGRDRAFT_56431"/>
<dbReference type="OrthoDB" id="412781at2759"/>
<dbReference type="InterPro" id="IPR011990">
    <property type="entry name" value="TPR-like_helical_dom_sf"/>
</dbReference>
<organism evidence="3">
    <name type="scientific">Naegleria gruberi</name>
    <name type="common">Amoeba</name>
    <dbReference type="NCBI Taxonomy" id="5762"/>
    <lineage>
        <taxon>Eukaryota</taxon>
        <taxon>Discoba</taxon>
        <taxon>Heterolobosea</taxon>
        <taxon>Tetramitia</taxon>
        <taxon>Eutetramitia</taxon>
        <taxon>Vahlkampfiidae</taxon>
        <taxon>Naegleria</taxon>
    </lineage>
</organism>
<dbReference type="PANTHER" id="PTHR23270">
    <property type="entry name" value="PROGRAMMED CELL DEATH PROTEIN 11 PRE-RRNA PROCESSING PROTEIN RRP5"/>
    <property type="match status" value="1"/>
</dbReference>
<dbReference type="STRING" id="5762.D2UXL9"/>
<evidence type="ECO:0000313" key="2">
    <source>
        <dbReference type="EMBL" id="EFC50307.1"/>
    </source>
</evidence>
<feature type="compositionally biased region" description="Acidic residues" evidence="1">
    <location>
        <begin position="90"/>
        <end position="105"/>
    </location>
</feature>
<proteinExistence type="predicted"/>
<dbReference type="InterPro" id="IPR045209">
    <property type="entry name" value="Rrp5"/>
</dbReference>
<sequence>MTFMLNTYGFEKAKEIGERAVNRIHFSKENERFNLWSAILSLYVSNNRGNVDSVIEKALQGASKPHLIYLQYAKILNKLYEKKKQRMDATEEEEDSQSENEEDEELKNKRANELEELLTKIDQVYRKACKKYRNEKKVFEEYEQWCISTLKDIKKAEHVLNRSLKVYPQKEHISLKSKFAIILYKCENTIEARNAMENIIQNSPKRSDAWSIYLDCEQQHTNDQRYIRELFERVCNLTTLSTKKMKSFLQRYLKFETQHGDSERQEHVKQIAKEYIQSKLEKSKIDTNKD</sequence>
<dbReference type="InParanoid" id="D2UXL9"/>
<dbReference type="KEGG" id="ngr:NAEGRDRAFT_56431"/>
<evidence type="ECO:0000313" key="3">
    <source>
        <dbReference type="Proteomes" id="UP000006671"/>
    </source>
</evidence>
<dbReference type="Gene3D" id="1.25.40.10">
    <property type="entry name" value="Tetratricopeptide repeat domain"/>
    <property type="match status" value="1"/>
</dbReference>
<dbReference type="GeneID" id="8863597"/>
<evidence type="ECO:0000256" key="1">
    <source>
        <dbReference type="SAM" id="MobiDB-lite"/>
    </source>
</evidence>
<dbReference type="AlphaFoldDB" id="D2UXL9"/>
<dbReference type="RefSeq" id="XP_002683051.1">
    <property type="nucleotide sequence ID" value="XM_002683005.1"/>
</dbReference>
<feature type="region of interest" description="Disordered" evidence="1">
    <location>
        <begin position="87"/>
        <end position="109"/>
    </location>
</feature>
<dbReference type="GO" id="GO:0032040">
    <property type="term" value="C:small-subunit processome"/>
    <property type="evidence" value="ECO:0007669"/>
    <property type="project" value="TreeGrafter"/>
</dbReference>
<dbReference type="PANTHER" id="PTHR23270:SF10">
    <property type="entry name" value="PROTEIN RRP5 HOMOLOG"/>
    <property type="match status" value="1"/>
</dbReference>
<dbReference type="OMA" id="WSHYLEI"/>
<dbReference type="SUPFAM" id="SSF48452">
    <property type="entry name" value="TPR-like"/>
    <property type="match status" value="1"/>
</dbReference>
<accession>D2UXL9</accession>
<name>D2UXL9_NAEGR</name>
<dbReference type="Proteomes" id="UP000006671">
    <property type="component" value="Unassembled WGS sequence"/>
</dbReference>
<reference evidence="2 3" key="1">
    <citation type="journal article" date="2010" name="Cell">
        <title>The genome of Naegleria gruberi illuminates early eukaryotic versatility.</title>
        <authorList>
            <person name="Fritz-Laylin L.K."/>
            <person name="Prochnik S.E."/>
            <person name="Ginger M.L."/>
            <person name="Dacks J.B."/>
            <person name="Carpenter M.L."/>
            <person name="Field M.C."/>
            <person name="Kuo A."/>
            <person name="Paredez A."/>
            <person name="Chapman J."/>
            <person name="Pham J."/>
            <person name="Shu S."/>
            <person name="Neupane R."/>
            <person name="Cipriano M."/>
            <person name="Mancuso J."/>
            <person name="Tu H."/>
            <person name="Salamov A."/>
            <person name="Lindquist E."/>
            <person name="Shapiro H."/>
            <person name="Lucas S."/>
            <person name="Grigoriev I.V."/>
            <person name="Cande W.Z."/>
            <person name="Fulton C."/>
            <person name="Rokhsar D.S."/>
            <person name="Dawson S.C."/>
        </authorList>
    </citation>
    <scope>NUCLEOTIDE SEQUENCE [LARGE SCALE GENOMIC DNA]</scope>
    <source>
        <strain evidence="2 3">NEG-M</strain>
    </source>
</reference>